<evidence type="ECO:0000313" key="1">
    <source>
        <dbReference type="EMBL" id="GAA4689140.1"/>
    </source>
</evidence>
<protein>
    <recommendedName>
        <fullName evidence="3">Camelysin metallo-endopeptidase</fullName>
    </recommendedName>
</protein>
<organism evidence="1 2">
    <name type="scientific">Nocardioides nanhaiensis</name>
    <dbReference type="NCBI Taxonomy" id="1476871"/>
    <lineage>
        <taxon>Bacteria</taxon>
        <taxon>Bacillati</taxon>
        <taxon>Actinomycetota</taxon>
        <taxon>Actinomycetes</taxon>
        <taxon>Propionibacteriales</taxon>
        <taxon>Nocardioidaceae</taxon>
        <taxon>Nocardioides</taxon>
    </lineage>
</organism>
<dbReference type="InterPro" id="IPR022121">
    <property type="entry name" value="Peptidase_M73_camelysin"/>
</dbReference>
<dbReference type="Pfam" id="PF12389">
    <property type="entry name" value="Peptidase_M73"/>
    <property type="match status" value="1"/>
</dbReference>
<comment type="caution">
    <text evidence="1">The sequence shown here is derived from an EMBL/GenBank/DDBJ whole genome shotgun (WGS) entry which is preliminary data.</text>
</comment>
<dbReference type="EMBL" id="BAABIM010000003">
    <property type="protein sequence ID" value="GAA4689140.1"/>
    <property type="molecule type" value="Genomic_DNA"/>
</dbReference>
<evidence type="ECO:0000313" key="2">
    <source>
        <dbReference type="Proteomes" id="UP001500621"/>
    </source>
</evidence>
<name>A0ABP8WGQ9_9ACTN</name>
<gene>
    <name evidence="1" type="ORF">GCM10023226_28710</name>
</gene>
<dbReference type="Proteomes" id="UP001500621">
    <property type="component" value="Unassembled WGS sequence"/>
</dbReference>
<dbReference type="RefSeq" id="WP_345267041.1">
    <property type="nucleotide sequence ID" value="NZ_BAABIM010000003.1"/>
</dbReference>
<keyword evidence="2" id="KW-1185">Reference proteome</keyword>
<reference evidence="2" key="1">
    <citation type="journal article" date="2019" name="Int. J. Syst. Evol. Microbiol.">
        <title>The Global Catalogue of Microorganisms (GCM) 10K type strain sequencing project: providing services to taxonomists for standard genome sequencing and annotation.</title>
        <authorList>
            <consortium name="The Broad Institute Genomics Platform"/>
            <consortium name="The Broad Institute Genome Sequencing Center for Infectious Disease"/>
            <person name="Wu L."/>
            <person name="Ma J."/>
        </authorList>
    </citation>
    <scope>NUCLEOTIDE SEQUENCE [LARGE SCALE GENOMIC DNA]</scope>
    <source>
        <strain evidence="2">JCM 18127</strain>
    </source>
</reference>
<accession>A0ABP8WGQ9</accession>
<proteinExistence type="predicted"/>
<sequence length="212" mass="21203">MGKHTVSRTAGRKATTTKVLASVALVGAAASVAGLGTFGSFTSTTSASQAVSTGKVVIGLTQHATAGTTVAATNLVPGDTVQRAVTLTRSSDTEAFGSVRLTTAPTGAASLLTSDATNGLQLKVDQCSVAWVKAASNELTCSGTTTPVVTTRAVVGSNLDLTAATSTLNTAAAASNLRVSMLLPEAANNDFQGLSSTIGFTFDATQRAASFR</sequence>
<evidence type="ECO:0008006" key="3">
    <source>
        <dbReference type="Google" id="ProtNLM"/>
    </source>
</evidence>